<dbReference type="InterPro" id="IPR036028">
    <property type="entry name" value="SH3-like_dom_sf"/>
</dbReference>
<dbReference type="SUPFAM" id="SSF48452">
    <property type="entry name" value="TPR-like"/>
    <property type="match status" value="1"/>
</dbReference>
<comment type="similarity">
    <text evidence="2">Belongs to the NCF2/NOXA1 family.</text>
</comment>
<dbReference type="KEGG" id="gsh:117368279"/>
<keyword evidence="3 7" id="KW-0728">SH3 domain</keyword>
<dbReference type="Proteomes" id="UP000515159">
    <property type="component" value="Chromosome 10"/>
</dbReference>
<dbReference type="PRINTS" id="PR00499">
    <property type="entry name" value="P67PHOX"/>
</dbReference>
<feature type="domain" description="SH3" evidence="10">
    <location>
        <begin position="454"/>
        <end position="513"/>
    </location>
</feature>
<dbReference type="AlphaFoldDB" id="A0A6P8SS76"/>
<dbReference type="Gene3D" id="3.10.20.90">
    <property type="entry name" value="Phosphatidylinositol 3-kinase Catalytic Subunit, Chain A, domain 1"/>
    <property type="match status" value="1"/>
</dbReference>
<evidence type="ECO:0000313" key="12">
    <source>
        <dbReference type="RefSeq" id="XP_033817661.1"/>
    </source>
</evidence>
<keyword evidence="11" id="KW-1185">Reference proteome</keyword>
<evidence type="ECO:0000313" key="11">
    <source>
        <dbReference type="Proteomes" id="UP000515159"/>
    </source>
</evidence>
<dbReference type="PANTHER" id="PTHR15175">
    <property type="entry name" value="NEUTROPHIL CYTOSOLIC FACTOR 2, NEUTROPHIL NADPH OXIDASE FACTOR 2"/>
    <property type="match status" value="1"/>
</dbReference>
<protein>
    <submittedName>
        <fullName evidence="12">NADPH oxidase activator 1 isoform X1</fullName>
    </submittedName>
</protein>
<name>A0A6P8SS76_GEOSA</name>
<accession>A0A6P8SS76</accession>
<evidence type="ECO:0000256" key="9">
    <source>
        <dbReference type="SAM" id="MobiDB-lite"/>
    </source>
</evidence>
<dbReference type="InterPro" id="IPR051864">
    <property type="entry name" value="NCF2_NOXA1"/>
</dbReference>
<dbReference type="SMART" id="SM00326">
    <property type="entry name" value="SH3"/>
    <property type="match status" value="2"/>
</dbReference>
<dbReference type="Gene3D" id="1.25.40.10">
    <property type="entry name" value="Tetratricopeptide repeat domain"/>
    <property type="match status" value="1"/>
</dbReference>
<dbReference type="PROSITE" id="PS50002">
    <property type="entry name" value="SH3"/>
    <property type="match status" value="1"/>
</dbReference>
<evidence type="ECO:0000256" key="6">
    <source>
        <dbReference type="ARBA" id="ARBA00022803"/>
    </source>
</evidence>
<dbReference type="RefSeq" id="XP_033817661.1">
    <property type="nucleotide sequence ID" value="XM_033961770.1"/>
</dbReference>
<feature type="compositionally biased region" description="Pro residues" evidence="9">
    <location>
        <begin position="309"/>
        <end position="320"/>
    </location>
</feature>
<evidence type="ECO:0000256" key="1">
    <source>
        <dbReference type="ARBA" id="ARBA00004496"/>
    </source>
</evidence>
<dbReference type="InterPro" id="IPR019734">
    <property type="entry name" value="TPR_rpt"/>
</dbReference>
<dbReference type="GO" id="GO:0016176">
    <property type="term" value="F:superoxide-generating NADPH oxidase activator activity"/>
    <property type="evidence" value="ECO:0007669"/>
    <property type="project" value="TreeGrafter"/>
</dbReference>
<dbReference type="GO" id="GO:0042554">
    <property type="term" value="P:superoxide anion generation"/>
    <property type="evidence" value="ECO:0007669"/>
    <property type="project" value="TreeGrafter"/>
</dbReference>
<evidence type="ECO:0000259" key="10">
    <source>
        <dbReference type="PROSITE" id="PS50002"/>
    </source>
</evidence>
<dbReference type="GeneID" id="117368279"/>
<dbReference type="GO" id="GO:0005737">
    <property type="term" value="C:cytoplasm"/>
    <property type="evidence" value="ECO:0007669"/>
    <property type="project" value="UniProtKB-SubCell"/>
</dbReference>
<evidence type="ECO:0000256" key="8">
    <source>
        <dbReference type="PROSITE-ProRule" id="PRU00339"/>
    </source>
</evidence>
<dbReference type="CTD" id="10811"/>
<dbReference type="SUPFAM" id="SSF50044">
    <property type="entry name" value="SH3-domain"/>
    <property type="match status" value="2"/>
</dbReference>
<dbReference type="InterPro" id="IPR001452">
    <property type="entry name" value="SH3_domain"/>
</dbReference>
<dbReference type="FunFam" id="1.25.40.10:FF:000017">
    <property type="entry name" value="NADPH oxidase regulator NoxR"/>
    <property type="match status" value="1"/>
</dbReference>
<evidence type="ECO:0000256" key="3">
    <source>
        <dbReference type="ARBA" id="ARBA00022443"/>
    </source>
</evidence>
<dbReference type="InterPro" id="IPR011990">
    <property type="entry name" value="TPR-like_helical_dom_sf"/>
</dbReference>
<gene>
    <name evidence="12" type="primary">NOXA1</name>
</gene>
<feature type="region of interest" description="Disordered" evidence="9">
    <location>
        <begin position="302"/>
        <end position="325"/>
    </location>
</feature>
<dbReference type="SUPFAM" id="SSF54277">
    <property type="entry name" value="CAD &amp; PB1 domains"/>
    <property type="match status" value="1"/>
</dbReference>
<dbReference type="Pfam" id="PF00018">
    <property type="entry name" value="SH3_1"/>
    <property type="match status" value="1"/>
</dbReference>
<keyword evidence="5" id="KW-0677">Repeat</keyword>
<evidence type="ECO:0000256" key="4">
    <source>
        <dbReference type="ARBA" id="ARBA00022490"/>
    </source>
</evidence>
<reference evidence="12" key="1">
    <citation type="submission" date="2025-08" db="UniProtKB">
        <authorList>
            <consortium name="RefSeq"/>
        </authorList>
    </citation>
    <scope>IDENTIFICATION</scope>
</reference>
<keyword evidence="4" id="KW-0963">Cytoplasm</keyword>
<dbReference type="PROSITE" id="PS50005">
    <property type="entry name" value="TPR"/>
    <property type="match status" value="1"/>
</dbReference>
<dbReference type="OrthoDB" id="5983572at2759"/>
<organism evidence="11 12">
    <name type="scientific">Geotrypetes seraphini</name>
    <name type="common">Gaboon caecilian</name>
    <name type="synonym">Caecilia seraphini</name>
    <dbReference type="NCBI Taxonomy" id="260995"/>
    <lineage>
        <taxon>Eukaryota</taxon>
        <taxon>Metazoa</taxon>
        <taxon>Chordata</taxon>
        <taxon>Craniata</taxon>
        <taxon>Vertebrata</taxon>
        <taxon>Euteleostomi</taxon>
        <taxon>Amphibia</taxon>
        <taxon>Gymnophiona</taxon>
        <taxon>Geotrypetes</taxon>
    </lineage>
</organism>
<dbReference type="Gene3D" id="2.30.30.40">
    <property type="entry name" value="SH3 Domains"/>
    <property type="match status" value="2"/>
</dbReference>
<dbReference type="PANTHER" id="PTHR15175:SF4">
    <property type="entry name" value="NADPH OXIDASE ACTIVATOR 1"/>
    <property type="match status" value="1"/>
</dbReference>
<sequence length="517" mass="58858">MSYKELIQKWHEGVLAMDKKEWDVAMKIFSSIREPTSKICFNKGSIYLLKGDLRGALQAFHETINKDPFLAIGFFQRGVVHIQLEMYEEALEDCKLALTHMRTNAFIDYKQLGLRHMLYAWEVIYNTAAVHCHLGQWQQAREKLDQAIEQKLEGKKQSLETAVEQVQNHHFLEPLQVPQGEIFRPRKQEVEQLNSKDFFGKPKVISSIIPNDDYIGFEPLRPQKPGFYEPHPDSMQSRSAGYYRVLFHYYPENTKETAMKANSIVFVLSKEDDWATTIHDGRKILLPSDILEPINPPKTNNWKINSGIPVPPLKMPPSRPPVSSGMERTIPLQNGNPTADIPKPSPISSDNSQNLVKIPTSLDTLSSGESNSIMLTVRCAYTATLKVTADISFLDLQHLLTEKQMAMQLRYRDLESRELKQVSNDKDLEKVWQHVTEGKLTLWCKDADSASGRPVLYRMVAQYGYTAQGPEDLEFEEGDELEILSEVNDFWLEGQCNGHIGIFPKCFAALASPDGTS</sequence>
<proteinExistence type="inferred from homology"/>
<dbReference type="SMART" id="SM00028">
    <property type="entry name" value="TPR"/>
    <property type="match status" value="3"/>
</dbReference>
<comment type="subcellular location">
    <subcellularLocation>
        <location evidence="1">Cytoplasm</location>
    </subcellularLocation>
</comment>
<evidence type="ECO:0000256" key="7">
    <source>
        <dbReference type="PROSITE-ProRule" id="PRU00192"/>
    </source>
</evidence>
<dbReference type="InParanoid" id="A0A6P8SS76"/>
<feature type="repeat" description="TPR" evidence="8">
    <location>
        <begin position="37"/>
        <end position="70"/>
    </location>
</feature>
<evidence type="ECO:0000256" key="2">
    <source>
        <dbReference type="ARBA" id="ARBA00008051"/>
    </source>
</evidence>
<keyword evidence="6 8" id="KW-0802">TPR repeat</keyword>
<evidence type="ECO:0000256" key="5">
    <source>
        <dbReference type="ARBA" id="ARBA00022737"/>
    </source>
</evidence>